<dbReference type="PANTHER" id="PTHR46455:SF2">
    <property type="entry name" value="AT24727P"/>
    <property type="match status" value="1"/>
</dbReference>
<dbReference type="Gene3D" id="6.10.140.2220">
    <property type="match status" value="2"/>
</dbReference>
<dbReference type="InterPro" id="IPR001214">
    <property type="entry name" value="SET_dom"/>
</dbReference>
<keyword evidence="8" id="KW-1185">Reference proteome</keyword>
<dbReference type="EMBL" id="CAXKWB010001651">
    <property type="protein sequence ID" value="CAL4065040.1"/>
    <property type="molecule type" value="Genomic_DNA"/>
</dbReference>
<dbReference type="SUPFAM" id="SSF144232">
    <property type="entry name" value="HIT/MYND zinc finger-like"/>
    <property type="match status" value="1"/>
</dbReference>
<dbReference type="Gene3D" id="1.10.220.160">
    <property type="match status" value="1"/>
</dbReference>
<dbReference type="Gene3D" id="2.170.270.10">
    <property type="entry name" value="SET domain"/>
    <property type="match status" value="1"/>
</dbReference>
<feature type="region of interest" description="Disordered" evidence="5">
    <location>
        <begin position="1"/>
        <end position="34"/>
    </location>
</feature>
<keyword evidence="2 4" id="KW-0863">Zinc-finger</keyword>
<dbReference type="Pfam" id="PF00856">
    <property type="entry name" value="SET"/>
    <property type="match status" value="1"/>
</dbReference>
<organism evidence="7 8">
    <name type="scientific">Meganyctiphanes norvegica</name>
    <name type="common">Northern krill</name>
    <name type="synonym">Thysanopoda norvegica</name>
    <dbReference type="NCBI Taxonomy" id="48144"/>
    <lineage>
        <taxon>Eukaryota</taxon>
        <taxon>Metazoa</taxon>
        <taxon>Ecdysozoa</taxon>
        <taxon>Arthropoda</taxon>
        <taxon>Crustacea</taxon>
        <taxon>Multicrustacea</taxon>
        <taxon>Malacostraca</taxon>
        <taxon>Eumalacostraca</taxon>
        <taxon>Eucarida</taxon>
        <taxon>Euphausiacea</taxon>
        <taxon>Euphausiidae</taxon>
        <taxon>Meganyctiphanes</taxon>
    </lineage>
</organism>
<evidence type="ECO:0000256" key="5">
    <source>
        <dbReference type="SAM" id="MobiDB-lite"/>
    </source>
</evidence>
<dbReference type="GO" id="GO:0008270">
    <property type="term" value="F:zinc ion binding"/>
    <property type="evidence" value="ECO:0007669"/>
    <property type="project" value="UniProtKB-KW"/>
</dbReference>
<feature type="domain" description="MYND-type" evidence="6">
    <location>
        <begin position="47"/>
        <end position="83"/>
    </location>
</feature>
<feature type="compositionally biased region" description="Basic and acidic residues" evidence="5">
    <location>
        <begin position="1"/>
        <end position="12"/>
    </location>
</feature>
<gene>
    <name evidence="7" type="ORF">MNOR_LOCUS4498</name>
</gene>
<dbReference type="PANTHER" id="PTHR46455">
    <property type="entry name" value="SET AND MYND DOMAIN CONTAINING, ARTHROPOD-SPECIFIC, MEMBER 4, ISOFORM A"/>
    <property type="match status" value="1"/>
</dbReference>
<comment type="caution">
    <text evidence="7">The sequence shown here is derived from an EMBL/GenBank/DDBJ whole genome shotgun (WGS) entry which is preliminary data.</text>
</comment>
<name>A0AAV2PXK0_MEGNR</name>
<reference evidence="7 8" key="1">
    <citation type="submission" date="2024-05" db="EMBL/GenBank/DDBJ databases">
        <authorList>
            <person name="Wallberg A."/>
        </authorList>
    </citation>
    <scope>NUCLEOTIDE SEQUENCE [LARGE SCALE GENOMIC DNA]</scope>
</reference>
<dbReference type="AlphaFoldDB" id="A0AAV2PXK0"/>
<dbReference type="Pfam" id="PF01753">
    <property type="entry name" value="zf-MYND"/>
    <property type="match status" value="1"/>
</dbReference>
<dbReference type="SUPFAM" id="SSF82199">
    <property type="entry name" value="SET domain"/>
    <property type="match status" value="1"/>
</dbReference>
<dbReference type="PROSITE" id="PS01360">
    <property type="entry name" value="ZF_MYND_1"/>
    <property type="match status" value="1"/>
</dbReference>
<dbReference type="GO" id="GO:0008757">
    <property type="term" value="F:S-adenosylmethionine-dependent methyltransferase activity"/>
    <property type="evidence" value="ECO:0007669"/>
    <property type="project" value="UniProtKB-ARBA"/>
</dbReference>
<evidence type="ECO:0000256" key="3">
    <source>
        <dbReference type="ARBA" id="ARBA00022833"/>
    </source>
</evidence>
<evidence type="ECO:0000313" key="7">
    <source>
        <dbReference type="EMBL" id="CAL4065040.1"/>
    </source>
</evidence>
<keyword evidence="1" id="KW-0479">Metal-binding</keyword>
<dbReference type="InterPro" id="IPR002893">
    <property type="entry name" value="Znf_MYND"/>
</dbReference>
<accession>A0AAV2PXK0</accession>
<evidence type="ECO:0000256" key="4">
    <source>
        <dbReference type="PROSITE-ProRule" id="PRU00134"/>
    </source>
</evidence>
<dbReference type="InterPro" id="IPR053010">
    <property type="entry name" value="SET_SmydA-8"/>
</dbReference>
<dbReference type="PROSITE" id="PS50865">
    <property type="entry name" value="ZF_MYND_2"/>
    <property type="match status" value="1"/>
</dbReference>
<keyword evidence="3" id="KW-0862">Zinc</keyword>
<evidence type="ECO:0000256" key="2">
    <source>
        <dbReference type="ARBA" id="ARBA00022771"/>
    </source>
</evidence>
<dbReference type="InterPro" id="IPR046341">
    <property type="entry name" value="SET_dom_sf"/>
</dbReference>
<dbReference type="Proteomes" id="UP001497623">
    <property type="component" value="Unassembled WGS sequence"/>
</dbReference>
<evidence type="ECO:0000259" key="6">
    <source>
        <dbReference type="PROSITE" id="PS50865"/>
    </source>
</evidence>
<sequence length="577" mass="65639">MVTEEISDKEKLNSMSEEGESLKGGTDGTAMSINTAPQQQPADVGSCATCSEFAETRCTGCKIVFYCSRDCQKKGWNMHKDSCRPFAISRSKELGKHLIASRDLDVDTIIVTEAPLVLAPKQVSEPLCLGCYKKVSGDYRCSKCKWPLCSNECEGKPYHQMECEVTKKAGVNIIIEDFNKPHPLYELIAPIRCLVTASNDPKKWRICVERYNNRYLQLVGGPQYQHNHTNIVQTLRNTFKIHLDTKLDGSEASIHTAVGIMQTNHVPTKLPYAELQALFPMASLVSHSCYPNTKSVWNKEKNCITLQTTDPIKRGQPITALYTDILWGTRARREHLRQLRLFTCYCNRCADSTELGTYFSALRCPHCPSPTPVLSVRPLDEEAPWSCTNCSYEVSDEEVIRINLILGMEVEEALCKPSIPSLEKLKKEWQKRVHKNHYHLHAVKHSLLQLYGRAKEKTEEKNEEDYKELEKKEKICKEFLMVCSSLDPSTAHTVSYVGLTFYEYHKTILQFAKRNFTLSKLTTSQLKKRLLLSKALLKKSMEIFKNEPQDTPEGQLYNTCMEETIAIGKWMLAVGLV</sequence>
<proteinExistence type="predicted"/>
<protein>
    <recommendedName>
        <fullName evidence="6">MYND-type domain-containing protein</fullName>
    </recommendedName>
</protein>
<evidence type="ECO:0000313" key="8">
    <source>
        <dbReference type="Proteomes" id="UP001497623"/>
    </source>
</evidence>
<dbReference type="GO" id="GO:0008276">
    <property type="term" value="F:protein methyltransferase activity"/>
    <property type="evidence" value="ECO:0007669"/>
    <property type="project" value="UniProtKB-ARBA"/>
</dbReference>
<dbReference type="CDD" id="cd20071">
    <property type="entry name" value="SET_SMYD"/>
    <property type="match status" value="1"/>
</dbReference>
<dbReference type="GO" id="GO:0008170">
    <property type="term" value="F:N-methyltransferase activity"/>
    <property type="evidence" value="ECO:0007669"/>
    <property type="project" value="UniProtKB-ARBA"/>
</dbReference>
<evidence type="ECO:0000256" key="1">
    <source>
        <dbReference type="ARBA" id="ARBA00022723"/>
    </source>
</evidence>
<dbReference type="SMART" id="SM00317">
    <property type="entry name" value="SET"/>
    <property type="match status" value="1"/>
</dbReference>